<dbReference type="Gene3D" id="1.20.1580.10">
    <property type="entry name" value="ABC transporter ATPase like domain"/>
    <property type="match status" value="2"/>
</dbReference>
<dbReference type="EMBL" id="AZEC01000006">
    <property type="protein sequence ID" value="KRL12812.1"/>
    <property type="molecule type" value="Genomic_DNA"/>
</dbReference>
<dbReference type="Proteomes" id="UP000051330">
    <property type="component" value="Unassembled WGS sequence"/>
</dbReference>
<keyword evidence="6" id="KW-0227">DNA damage</keyword>
<dbReference type="InterPro" id="IPR027417">
    <property type="entry name" value="P-loop_NTPase"/>
</dbReference>
<gene>
    <name evidence="18" type="ORF">FD09_GL002799</name>
</gene>
<evidence type="ECO:0000256" key="8">
    <source>
        <dbReference type="ARBA" id="ARBA00022771"/>
    </source>
</evidence>
<dbReference type="AlphaFoldDB" id="A0A0R1MY83"/>
<keyword evidence="13" id="KW-0234">DNA repair</keyword>
<evidence type="ECO:0000256" key="3">
    <source>
        <dbReference type="ARBA" id="ARBA00022723"/>
    </source>
</evidence>
<keyword evidence="3" id="KW-0479">Metal-binding</keyword>
<dbReference type="GO" id="GO:0004518">
    <property type="term" value="F:nuclease activity"/>
    <property type="evidence" value="ECO:0007669"/>
    <property type="project" value="UniProtKB-KW"/>
</dbReference>
<keyword evidence="11" id="KW-0267">Excision nuclease</keyword>
<evidence type="ECO:0000256" key="13">
    <source>
        <dbReference type="ARBA" id="ARBA00023204"/>
    </source>
</evidence>
<dbReference type="Gene3D" id="1.10.8.280">
    <property type="entry name" value="ABC transporter ATPase domain-like"/>
    <property type="match status" value="1"/>
</dbReference>
<dbReference type="Pfam" id="PF17755">
    <property type="entry name" value="UvrA_DNA-bind"/>
    <property type="match status" value="1"/>
</dbReference>
<feature type="domain" description="ABC transporter" evidence="17">
    <location>
        <begin position="6"/>
        <end position="488"/>
    </location>
</feature>
<evidence type="ECO:0000256" key="11">
    <source>
        <dbReference type="ARBA" id="ARBA00022881"/>
    </source>
</evidence>
<dbReference type="PATRIC" id="fig|1423792.3.peg.2859"/>
<keyword evidence="5" id="KW-0547">Nucleotide-binding</keyword>
<evidence type="ECO:0000256" key="1">
    <source>
        <dbReference type="ARBA" id="ARBA00004496"/>
    </source>
</evidence>
<evidence type="ECO:0000256" key="10">
    <source>
        <dbReference type="ARBA" id="ARBA00022840"/>
    </source>
</evidence>
<evidence type="ECO:0000256" key="9">
    <source>
        <dbReference type="ARBA" id="ARBA00022833"/>
    </source>
</evidence>
<proteinExistence type="inferred from homology"/>
<evidence type="ECO:0000313" key="19">
    <source>
        <dbReference type="Proteomes" id="UP000051330"/>
    </source>
</evidence>
<dbReference type="GO" id="GO:0005737">
    <property type="term" value="C:cytoplasm"/>
    <property type="evidence" value="ECO:0007669"/>
    <property type="project" value="UniProtKB-SubCell"/>
</dbReference>
<dbReference type="SUPFAM" id="SSF52540">
    <property type="entry name" value="P-loop containing nucleoside triphosphate hydrolases"/>
    <property type="match status" value="2"/>
</dbReference>
<keyword evidence="9" id="KW-0862">Zinc</keyword>
<organism evidence="18 19">
    <name type="scientific">Schleiferilactobacillus perolens DSM 12744</name>
    <dbReference type="NCBI Taxonomy" id="1423792"/>
    <lineage>
        <taxon>Bacteria</taxon>
        <taxon>Bacillati</taxon>
        <taxon>Bacillota</taxon>
        <taxon>Bacilli</taxon>
        <taxon>Lactobacillales</taxon>
        <taxon>Lactobacillaceae</taxon>
        <taxon>Schleiferilactobacillus</taxon>
    </lineage>
</organism>
<sequence length="852" mass="92029">MIDLSTEKPNLINVRGGRVHNLKNIDVDIPLNAFTAIAGLSGSGKSSLAMGILYAEGSRRYLDALSTYTRRRISQVGRADVTAVHHIPAAIALRQRPNVPNVRSTVGTMSESLNVLRLMFSRLASHRCPNGHQLPPSIKIAQAAAVTGEHMGEITCPICHVTFRPPSAEDFAFNSAGACPTCGGTGLLRQLVPERLIPDPTKTIDEGAVASWRLPGRNFMPDVARAIGVRTDVPYEQLTKKEQRIVLHGTKKGYPVDLPSANGRVFHMDNALYENAYNAVEDTAAKATNERTLARLDRFYQMTVCPSCHGSRFNPKLFTSLINGKNIAQISAFTLGQLDQWNAELADTYPLEMRDLVRNLSRELQGSLQPLLNLGLDYLTLDRAGNTLSTGELQRLQLGRTLRSETNGVLYVLDEPSVGLHPANVDGLVGIIQKLIALGNTVVVVDHDTNLLTAADYMVEMGPGAGQDGGTVINHGPLSLVEKSPTSHIAPFMTGAAPVIVRQQADPDKMYTHGTIHLAVNDYNNLHGVTVDLPRRRLIGISGFSGAGKTSLILDSLIPALKANSRHLPLPEQVSDITAKGIRRVVSVNSVPVGKNARSTVATYSGIFDYIRQLFASTPAAKEKGWNAGHFSYNTEGGVCPNCGGTGTISLDIQYLPDMVETCPVCHGQRYNPETLAVQWHGMSIADVLALSVRDALPIFQDAPAIDSILQHLADMGLGYLVLGESTPEISGGEAQRLKLVTEMGRNQKSSLFVFDEPSVGLHPEDVRTLLKVLESLRKQGATIIYIEHDMDMLANADYLVDLGPRGGDAGGRIVASGTPTDVAHTPASITGRYLAKHLHLTSAQASDEYSH</sequence>
<dbReference type="InterPro" id="IPR003439">
    <property type="entry name" value="ABC_transporter-like_ATP-bd"/>
</dbReference>
<dbReference type="PANTHER" id="PTHR43152:SF3">
    <property type="entry name" value="UVRABC SYSTEM PROTEIN A"/>
    <property type="match status" value="1"/>
</dbReference>
<keyword evidence="2" id="KW-0963">Cytoplasm</keyword>
<dbReference type="STRING" id="1423792.FD09_GL002799"/>
<dbReference type="InterPro" id="IPR017871">
    <property type="entry name" value="ABC_transporter-like_CS"/>
</dbReference>
<dbReference type="PROSITE" id="PS00211">
    <property type="entry name" value="ABC_TRANSPORTER_1"/>
    <property type="match status" value="1"/>
</dbReference>
<evidence type="ECO:0000256" key="16">
    <source>
        <dbReference type="ARBA" id="ARBA00042156"/>
    </source>
</evidence>
<dbReference type="GO" id="GO:0006281">
    <property type="term" value="P:DNA repair"/>
    <property type="evidence" value="ECO:0007669"/>
    <property type="project" value="UniProtKB-KW"/>
</dbReference>
<dbReference type="GO" id="GO:0008270">
    <property type="term" value="F:zinc ion binding"/>
    <property type="evidence" value="ECO:0007669"/>
    <property type="project" value="UniProtKB-KW"/>
</dbReference>
<comment type="caution">
    <text evidence="18">The sequence shown here is derived from an EMBL/GenBank/DDBJ whole genome shotgun (WGS) entry which is preliminary data.</text>
</comment>
<dbReference type="Gene3D" id="3.40.50.300">
    <property type="entry name" value="P-loop containing nucleotide triphosphate hydrolases"/>
    <property type="match status" value="2"/>
</dbReference>
<dbReference type="GO" id="GO:0016887">
    <property type="term" value="F:ATP hydrolysis activity"/>
    <property type="evidence" value="ECO:0007669"/>
    <property type="project" value="InterPro"/>
</dbReference>
<evidence type="ECO:0000256" key="7">
    <source>
        <dbReference type="ARBA" id="ARBA00022769"/>
    </source>
</evidence>
<evidence type="ECO:0000313" key="18">
    <source>
        <dbReference type="EMBL" id="KRL12812.1"/>
    </source>
</evidence>
<reference evidence="18 19" key="1">
    <citation type="journal article" date="2015" name="Genome Announc.">
        <title>Expanding the biotechnology potential of lactobacilli through comparative genomics of 213 strains and associated genera.</title>
        <authorList>
            <person name="Sun Z."/>
            <person name="Harris H.M."/>
            <person name="McCann A."/>
            <person name="Guo C."/>
            <person name="Argimon S."/>
            <person name="Zhang W."/>
            <person name="Yang X."/>
            <person name="Jeffery I.B."/>
            <person name="Cooney J.C."/>
            <person name="Kagawa T.F."/>
            <person name="Liu W."/>
            <person name="Song Y."/>
            <person name="Salvetti E."/>
            <person name="Wrobel A."/>
            <person name="Rasinkangas P."/>
            <person name="Parkhill J."/>
            <person name="Rea M.C."/>
            <person name="O'Sullivan O."/>
            <person name="Ritari J."/>
            <person name="Douillard F.P."/>
            <person name="Paul Ross R."/>
            <person name="Yang R."/>
            <person name="Briner A.E."/>
            <person name="Felis G.E."/>
            <person name="de Vos W.M."/>
            <person name="Barrangou R."/>
            <person name="Klaenhammer T.R."/>
            <person name="Caufield P.W."/>
            <person name="Cui Y."/>
            <person name="Zhang H."/>
            <person name="O'Toole P.W."/>
        </authorList>
    </citation>
    <scope>NUCLEOTIDE SEQUENCE [LARGE SCALE GENOMIC DNA]</scope>
    <source>
        <strain evidence="18 19">DSM 12744</strain>
    </source>
</reference>
<keyword evidence="7" id="KW-0228">DNA excision</keyword>
<evidence type="ECO:0000256" key="2">
    <source>
        <dbReference type="ARBA" id="ARBA00022490"/>
    </source>
</evidence>
<dbReference type="PROSITE" id="PS50893">
    <property type="entry name" value="ABC_TRANSPORTER_2"/>
    <property type="match status" value="2"/>
</dbReference>
<dbReference type="PANTHER" id="PTHR43152">
    <property type="entry name" value="UVRABC SYSTEM PROTEIN A"/>
    <property type="match status" value="1"/>
</dbReference>
<protein>
    <recommendedName>
        <fullName evidence="15">UvrABC system protein A</fullName>
    </recommendedName>
    <alternativeName>
        <fullName evidence="16">Excinuclease ABC subunit A</fullName>
    </alternativeName>
</protein>
<evidence type="ECO:0000259" key="17">
    <source>
        <dbReference type="PROSITE" id="PS50893"/>
    </source>
</evidence>
<comment type="subcellular location">
    <subcellularLocation>
        <location evidence="1">Cytoplasm</location>
    </subcellularLocation>
</comment>
<dbReference type="Pfam" id="PF00005">
    <property type="entry name" value="ABC_tran"/>
    <property type="match status" value="1"/>
</dbReference>
<name>A0A0R1MY83_9LACO</name>
<evidence type="ECO:0000256" key="12">
    <source>
        <dbReference type="ARBA" id="ARBA00023125"/>
    </source>
</evidence>
<dbReference type="GO" id="GO:0003677">
    <property type="term" value="F:DNA binding"/>
    <property type="evidence" value="ECO:0007669"/>
    <property type="project" value="UniProtKB-KW"/>
</dbReference>
<keyword evidence="8" id="KW-0863">Zinc-finger</keyword>
<comment type="similarity">
    <text evidence="14">Belongs to the ABC transporter superfamily. UvrA family.</text>
</comment>
<evidence type="ECO:0000256" key="4">
    <source>
        <dbReference type="ARBA" id="ARBA00022737"/>
    </source>
</evidence>
<feature type="domain" description="ABC transporter" evidence="17">
    <location>
        <begin position="510"/>
        <end position="836"/>
    </location>
</feature>
<evidence type="ECO:0000256" key="15">
    <source>
        <dbReference type="ARBA" id="ARBA00039316"/>
    </source>
</evidence>
<accession>A0A0R1MY83</accession>
<keyword evidence="4" id="KW-0677">Repeat</keyword>
<keyword evidence="10" id="KW-0067">ATP-binding</keyword>
<keyword evidence="19" id="KW-1185">Reference proteome</keyword>
<evidence type="ECO:0000256" key="14">
    <source>
        <dbReference type="ARBA" id="ARBA00038000"/>
    </source>
</evidence>
<dbReference type="GO" id="GO:0005524">
    <property type="term" value="F:ATP binding"/>
    <property type="evidence" value="ECO:0007669"/>
    <property type="project" value="UniProtKB-KW"/>
</dbReference>
<evidence type="ECO:0000256" key="6">
    <source>
        <dbReference type="ARBA" id="ARBA00022763"/>
    </source>
</evidence>
<evidence type="ECO:0000256" key="5">
    <source>
        <dbReference type="ARBA" id="ARBA00022741"/>
    </source>
</evidence>
<dbReference type="InterPro" id="IPR041552">
    <property type="entry name" value="UvrA_DNA-bd"/>
</dbReference>
<keyword evidence="12" id="KW-0238">DNA-binding</keyword>